<reference evidence="1" key="1">
    <citation type="submission" date="2023-03" db="EMBL/GenBank/DDBJ databases">
        <title>Andean soil-derived lignocellulolytic bacterial consortium as a source of novel taxa and putative plastic-active enzymes.</title>
        <authorList>
            <person name="Diaz-Garcia L."/>
            <person name="Chuvochina M."/>
            <person name="Feuerriegel G."/>
            <person name="Bunk B."/>
            <person name="Sproer C."/>
            <person name="Streit W.R."/>
            <person name="Rodriguez L.M."/>
            <person name="Overmann J."/>
            <person name="Jimenez D.J."/>
        </authorList>
    </citation>
    <scope>NUCLEOTIDE SEQUENCE</scope>
    <source>
        <strain evidence="1">MAG 2441</strain>
    </source>
</reference>
<keyword evidence="2" id="KW-1185">Reference proteome</keyword>
<dbReference type="Gene3D" id="3.30.470.20">
    <property type="entry name" value="ATP-grasp fold, B domain"/>
    <property type="match status" value="1"/>
</dbReference>
<name>A0AA95JDT2_9BACL</name>
<evidence type="ECO:0000313" key="1">
    <source>
        <dbReference type="EMBL" id="WEK55312.1"/>
    </source>
</evidence>
<dbReference type="EMBL" id="CP119317">
    <property type="protein sequence ID" value="WEK55312.1"/>
    <property type="molecule type" value="Genomic_DNA"/>
</dbReference>
<protein>
    <submittedName>
        <fullName evidence="1">YheC/YheD family protein</fullName>
    </submittedName>
</protein>
<dbReference type="Proteomes" id="UP001178662">
    <property type="component" value="Chromosome"/>
</dbReference>
<evidence type="ECO:0000313" key="2">
    <source>
        <dbReference type="Proteomes" id="UP001178662"/>
    </source>
</evidence>
<sequence>MRVISPVSSTLGVLICECDGYNRPFAEQQFLKQLCQYGSSFGLEVCIFDPNTWDEENKKIKGWTWDNTKRRWHNTPRPLPVLLYDRSWPQTDDERYKFRQAVTRLQSICSLTFMNSHMPHKGKVIALLSRDAYLRHLVPPTIPFNGPLSITRFLVDHGPSLFLKPAIGSQGKRVVALFANPQGQAKLSGRTSNNVSFVRNYANTDDAIERLQRWIGSRHYLIQPNLELRNAVGEPFDLRVLMQKNEKAQWSLTGIAARCGDVHTVTANLHGGGRARPATEVLTEMLGNVRASALLLEVRQHAFDLVKKLEQSLGRFAELGLDFGIDHRGKCWFLEANSKPGRTSLRALGRHAARAAITSPLAYASSILLRKPGRVIHESNRL</sequence>
<proteinExistence type="predicted"/>
<gene>
    <name evidence="1" type="ORF">P0Y55_04415</name>
</gene>
<organism evidence="1 2">
    <name type="scientific">Candidatus Cohnella colombiensis</name>
    <dbReference type="NCBI Taxonomy" id="3121368"/>
    <lineage>
        <taxon>Bacteria</taxon>
        <taxon>Bacillati</taxon>
        <taxon>Bacillota</taxon>
        <taxon>Bacilli</taxon>
        <taxon>Bacillales</taxon>
        <taxon>Paenibacillaceae</taxon>
        <taxon>Cohnella</taxon>
    </lineage>
</organism>
<accession>A0AA95JDT2</accession>
<dbReference type="Pfam" id="PF14398">
    <property type="entry name" value="ATPgrasp_YheCD"/>
    <property type="match status" value="1"/>
</dbReference>
<dbReference type="InterPro" id="IPR026838">
    <property type="entry name" value="YheC/D"/>
</dbReference>
<dbReference type="AlphaFoldDB" id="A0AA95JDT2"/>
<dbReference type="SUPFAM" id="SSF56059">
    <property type="entry name" value="Glutathione synthetase ATP-binding domain-like"/>
    <property type="match status" value="1"/>
</dbReference>